<dbReference type="SUPFAM" id="SSF81383">
    <property type="entry name" value="F-box domain"/>
    <property type="match status" value="1"/>
</dbReference>
<evidence type="ECO:0000259" key="2">
    <source>
        <dbReference type="PROSITE" id="PS50181"/>
    </source>
</evidence>
<feature type="domain" description="F-box" evidence="2">
    <location>
        <begin position="81"/>
        <end position="136"/>
    </location>
</feature>
<evidence type="ECO:0000256" key="1">
    <source>
        <dbReference type="SAM" id="MobiDB-lite"/>
    </source>
</evidence>
<dbReference type="InterPro" id="IPR036047">
    <property type="entry name" value="F-box-like_dom_sf"/>
</dbReference>
<proteinExistence type="predicted"/>
<feature type="compositionally biased region" description="Basic and acidic residues" evidence="1">
    <location>
        <begin position="70"/>
        <end position="79"/>
    </location>
</feature>
<keyword evidence="4" id="KW-1185">Reference proteome</keyword>
<sequence>MVQTRRSTRRPVQGESSSFTRFQAPKASGTAPTRQTKRKATQETAQQGRNTVEDKSKKRAKKEHPSYLQRSHDAEHDPNHSIGLLNLPRDIFNEITSWLEPDSVACLSLTCKEILSIMGTESWTQCRSKRHFWDETRSTWTHFRQSFILFLSRDVPHLTLCDVCMTLHPPLKPPREHRETKLTKHCFGQWSIIDYLPSDELGQYNLLWEHILEARELLITESTDKIGSPIELLDGSFTMQRERLNYTLNSSARQIGKNLVLKHEHIFHASSPQASLPVADILSFPVRLCPHQTTSTQKPEKGRYTTSRVPSGLLTHSIAIVLPPSLRAGISEPSRIISLPSSEKKQMDSVVSGVNPLWKCRACPTKWRVQHSTEGAGELKITAYHSFGDTAYRAQEYWKMLVRREAPNLGSEKRNSEFFVVTRQYLDFAVDED</sequence>
<dbReference type="OrthoDB" id="3766406at2759"/>
<accession>A0A3D8QYT8</accession>
<organism evidence="3 4">
    <name type="scientific">Coleophoma crateriformis</name>
    <dbReference type="NCBI Taxonomy" id="565419"/>
    <lineage>
        <taxon>Eukaryota</taxon>
        <taxon>Fungi</taxon>
        <taxon>Dikarya</taxon>
        <taxon>Ascomycota</taxon>
        <taxon>Pezizomycotina</taxon>
        <taxon>Leotiomycetes</taxon>
        <taxon>Helotiales</taxon>
        <taxon>Dermateaceae</taxon>
        <taxon>Coleophoma</taxon>
    </lineage>
</organism>
<dbReference type="PROSITE" id="PS50181">
    <property type="entry name" value="FBOX"/>
    <property type="match status" value="1"/>
</dbReference>
<feature type="region of interest" description="Disordered" evidence="1">
    <location>
        <begin position="1"/>
        <end position="83"/>
    </location>
</feature>
<dbReference type="CDD" id="cd09917">
    <property type="entry name" value="F-box_SF"/>
    <property type="match status" value="1"/>
</dbReference>
<evidence type="ECO:0000313" key="3">
    <source>
        <dbReference type="EMBL" id="RDW66840.1"/>
    </source>
</evidence>
<dbReference type="EMBL" id="PDLN01000014">
    <property type="protein sequence ID" value="RDW66840.1"/>
    <property type="molecule type" value="Genomic_DNA"/>
</dbReference>
<evidence type="ECO:0000313" key="4">
    <source>
        <dbReference type="Proteomes" id="UP000256328"/>
    </source>
</evidence>
<dbReference type="Proteomes" id="UP000256328">
    <property type="component" value="Unassembled WGS sequence"/>
</dbReference>
<comment type="caution">
    <text evidence="3">The sequence shown here is derived from an EMBL/GenBank/DDBJ whole genome shotgun (WGS) entry which is preliminary data.</text>
</comment>
<dbReference type="AlphaFoldDB" id="A0A3D8QYT8"/>
<dbReference type="InterPro" id="IPR001810">
    <property type="entry name" value="F-box_dom"/>
</dbReference>
<reference evidence="3 4" key="1">
    <citation type="journal article" date="2018" name="IMA Fungus">
        <title>IMA Genome-F 9: Draft genome sequence of Annulohypoxylon stygium, Aspergillus mulundensis, Berkeleyomyces basicola (syn. Thielaviopsis basicola), Ceratocystis smalleyi, two Cercospora beticola strains, Coleophoma cylindrospora, Fusarium fracticaudum, Phialophora cf. hyalina, and Morchella septimelata.</title>
        <authorList>
            <person name="Wingfield B.D."/>
            <person name="Bills G.F."/>
            <person name="Dong Y."/>
            <person name="Huang W."/>
            <person name="Nel W.J."/>
            <person name="Swalarsk-Parry B.S."/>
            <person name="Vaghefi N."/>
            <person name="Wilken P.M."/>
            <person name="An Z."/>
            <person name="de Beer Z.W."/>
            <person name="De Vos L."/>
            <person name="Chen L."/>
            <person name="Duong T.A."/>
            <person name="Gao Y."/>
            <person name="Hammerbacher A."/>
            <person name="Kikkert J.R."/>
            <person name="Li Y."/>
            <person name="Li H."/>
            <person name="Li K."/>
            <person name="Li Q."/>
            <person name="Liu X."/>
            <person name="Ma X."/>
            <person name="Naidoo K."/>
            <person name="Pethybridge S.J."/>
            <person name="Sun J."/>
            <person name="Steenkamp E.T."/>
            <person name="van der Nest M.A."/>
            <person name="van Wyk S."/>
            <person name="Wingfield M.J."/>
            <person name="Xiong C."/>
            <person name="Yue Q."/>
            <person name="Zhang X."/>
        </authorList>
    </citation>
    <scope>NUCLEOTIDE SEQUENCE [LARGE SCALE GENOMIC DNA]</scope>
    <source>
        <strain evidence="3 4">BP5796</strain>
    </source>
</reference>
<gene>
    <name evidence="3" type="ORF">BP5796_09589</name>
</gene>
<protein>
    <recommendedName>
        <fullName evidence="2">F-box domain-containing protein</fullName>
    </recommendedName>
</protein>
<name>A0A3D8QYT8_9HELO</name>
<dbReference type="Pfam" id="PF00646">
    <property type="entry name" value="F-box"/>
    <property type="match status" value="1"/>
</dbReference>